<evidence type="ECO:0000259" key="2">
    <source>
        <dbReference type="Pfam" id="PF18454"/>
    </source>
</evidence>
<dbReference type="Gene3D" id="2.10.10.30">
    <property type="match status" value="1"/>
</dbReference>
<protein>
    <recommendedName>
        <fullName evidence="2">Major tropism determinant N-terminal domain-containing protein</fullName>
    </recommendedName>
</protein>
<feature type="compositionally biased region" description="Low complexity" evidence="1">
    <location>
        <begin position="93"/>
        <end position="105"/>
    </location>
</feature>
<feature type="compositionally biased region" description="Polar residues" evidence="1">
    <location>
        <begin position="106"/>
        <end position="121"/>
    </location>
</feature>
<feature type="domain" description="Major tropism determinant N-terminal" evidence="2">
    <location>
        <begin position="7"/>
        <end position="44"/>
    </location>
</feature>
<sequence>MPYIQLQLRRDTTSNWAAQNTVLASGEFGVNLDTYQFKIGDGITPWNLLPYAGVLGPTGPTGSGITSGTGNTGPTGITVTGPTGPAGSGQTGPTGSTGLTGPTGARGTTGSIATTGPTGATGSIGPAGLTGPLGFTGVTGPTGPAGVGYIGLTGPISSITGPAGPYTTGPTGQTGSKGATVTSGYITFAFAGAGAFDTTPSKYNFTNFPSSIGSWSIGASYLILTFDASYNMPNVPPNINGTMQWATTAGSGNLNVVPISPGVYLSNYFQTVLDRNGSNWRLSITIVGSPFQSPNLNANSSILYLSVFN</sequence>
<proteinExistence type="predicted"/>
<dbReference type="AlphaFoldDB" id="A0A6C0AP91"/>
<dbReference type="InterPro" id="IPR041352">
    <property type="entry name" value="Mtd_N"/>
</dbReference>
<dbReference type="Pfam" id="PF01391">
    <property type="entry name" value="Collagen"/>
    <property type="match status" value="1"/>
</dbReference>
<organism evidence="3">
    <name type="scientific">viral metagenome</name>
    <dbReference type="NCBI Taxonomy" id="1070528"/>
    <lineage>
        <taxon>unclassified sequences</taxon>
        <taxon>metagenomes</taxon>
        <taxon>organismal metagenomes</taxon>
    </lineage>
</organism>
<feature type="region of interest" description="Disordered" evidence="1">
    <location>
        <begin position="81"/>
        <end position="124"/>
    </location>
</feature>
<evidence type="ECO:0000256" key="1">
    <source>
        <dbReference type="SAM" id="MobiDB-lite"/>
    </source>
</evidence>
<dbReference type="EMBL" id="MN740759">
    <property type="protein sequence ID" value="QHS81614.1"/>
    <property type="molecule type" value="Genomic_DNA"/>
</dbReference>
<dbReference type="Pfam" id="PF18454">
    <property type="entry name" value="Mtd_N"/>
    <property type="match status" value="1"/>
</dbReference>
<dbReference type="SUPFAM" id="SSF69349">
    <property type="entry name" value="Phage fibre proteins"/>
    <property type="match status" value="1"/>
</dbReference>
<name>A0A6C0AP91_9ZZZZ</name>
<dbReference type="InterPro" id="IPR008160">
    <property type="entry name" value="Collagen"/>
</dbReference>
<evidence type="ECO:0000313" key="3">
    <source>
        <dbReference type="EMBL" id="QHS81614.1"/>
    </source>
</evidence>
<accession>A0A6C0AP91</accession>
<reference evidence="3" key="1">
    <citation type="journal article" date="2020" name="Nature">
        <title>Giant virus diversity and host interactions through global metagenomics.</title>
        <authorList>
            <person name="Schulz F."/>
            <person name="Roux S."/>
            <person name="Paez-Espino D."/>
            <person name="Jungbluth S."/>
            <person name="Walsh D.A."/>
            <person name="Denef V.J."/>
            <person name="McMahon K.D."/>
            <person name="Konstantinidis K.T."/>
            <person name="Eloe-Fadrosh E.A."/>
            <person name="Kyrpides N.C."/>
            <person name="Woyke T."/>
        </authorList>
    </citation>
    <scope>NUCLEOTIDE SEQUENCE</scope>
    <source>
        <strain evidence="3">GVMAG-S-1101164-72</strain>
    </source>
</reference>